<feature type="region of interest" description="Disordered" evidence="1">
    <location>
        <begin position="159"/>
        <end position="181"/>
    </location>
</feature>
<dbReference type="EMBL" id="OX459951">
    <property type="protein sequence ID" value="CAI9156994.1"/>
    <property type="molecule type" value="Genomic_DNA"/>
</dbReference>
<proteinExistence type="predicted"/>
<feature type="region of interest" description="Disordered" evidence="1">
    <location>
        <begin position="1"/>
        <end position="62"/>
    </location>
</feature>
<organism evidence="2 3">
    <name type="scientific">Rangifer tarandus platyrhynchus</name>
    <name type="common">Svalbard reindeer</name>
    <dbReference type="NCBI Taxonomy" id="3082113"/>
    <lineage>
        <taxon>Eukaryota</taxon>
        <taxon>Metazoa</taxon>
        <taxon>Chordata</taxon>
        <taxon>Craniata</taxon>
        <taxon>Vertebrata</taxon>
        <taxon>Euteleostomi</taxon>
        <taxon>Mammalia</taxon>
        <taxon>Eutheria</taxon>
        <taxon>Laurasiatheria</taxon>
        <taxon>Artiodactyla</taxon>
        <taxon>Ruminantia</taxon>
        <taxon>Pecora</taxon>
        <taxon>Cervidae</taxon>
        <taxon>Odocoileinae</taxon>
        <taxon>Rangifer</taxon>
    </lineage>
</organism>
<evidence type="ECO:0000313" key="3">
    <source>
        <dbReference type="Proteomes" id="UP001176941"/>
    </source>
</evidence>
<keyword evidence="3" id="KW-1185">Reference proteome</keyword>
<sequence>MGGWDPRLRALGYQDGGQEGSQEAPTFYRDAFTPPPGQGESSGPQPLPGVAPRPEKDLGRRSRAPHSYLFPYLAPGGPWGGGRAGWGPQGRRFRAAHWRLRPALRSLHPSLLPPLLRASRPRLRRRKVGTNRAGRAPRPAYGRGGASCWAGPLWGRGQDYPRPPAASPAPIRKAKALPLGL</sequence>
<reference evidence="2" key="1">
    <citation type="submission" date="2023-04" db="EMBL/GenBank/DDBJ databases">
        <authorList>
            <consortium name="ELIXIR-Norway"/>
        </authorList>
    </citation>
    <scope>NUCLEOTIDE SEQUENCE [LARGE SCALE GENOMIC DNA]</scope>
</reference>
<accession>A0ABN8Y602</accession>
<evidence type="ECO:0000313" key="2">
    <source>
        <dbReference type="EMBL" id="CAI9156994.1"/>
    </source>
</evidence>
<name>A0ABN8Y602_RANTA</name>
<gene>
    <name evidence="2" type="ORF">MRATA1EN1_LOCUS5956</name>
</gene>
<evidence type="ECO:0000256" key="1">
    <source>
        <dbReference type="SAM" id="MobiDB-lite"/>
    </source>
</evidence>
<dbReference type="Proteomes" id="UP001176941">
    <property type="component" value="Chromosome 15"/>
</dbReference>
<protein>
    <submittedName>
        <fullName evidence="2">Uncharacterized protein</fullName>
    </submittedName>
</protein>